<dbReference type="PATRIC" id="fig|33935.3.peg.1490"/>
<evidence type="ECO:0000313" key="2">
    <source>
        <dbReference type="EMBL" id="KOY83540.1"/>
    </source>
</evidence>
<keyword evidence="1" id="KW-1133">Transmembrane helix</keyword>
<evidence type="ECO:0000256" key="1">
    <source>
        <dbReference type="SAM" id="Phobius"/>
    </source>
</evidence>
<dbReference type="RefSeq" id="WP_053994789.1">
    <property type="nucleotide sequence ID" value="NZ_CP065643.1"/>
</dbReference>
<dbReference type="AlphaFoldDB" id="A0A0M9DMR1"/>
<sequence>MDSACSPVRYEKAYPSISLVVTITYSSAAIVYQRIALANYREVIKEAWLQQNGTADLQYIKDITTGLTIHVNNQYFNLYRFFLFIACIWCLMDKQNA</sequence>
<dbReference type="Proteomes" id="UP000037977">
    <property type="component" value="Unassembled WGS sequence"/>
</dbReference>
<name>A0A0M9DMR1_9BACI</name>
<gene>
    <name evidence="2" type="ORF">ADM90_09910</name>
</gene>
<reference evidence="2 3" key="1">
    <citation type="submission" date="2015-07" db="EMBL/GenBank/DDBJ databases">
        <title>Genome sequencing project for genomic taxonomy and phylogenomics of Bacillus-like bacteria.</title>
        <authorList>
            <person name="Liu B."/>
            <person name="Wang J."/>
            <person name="Zhu Y."/>
            <person name="Liu G."/>
            <person name="Chen Q."/>
            <person name="Chen Z."/>
            <person name="Che J."/>
            <person name="Ge C."/>
            <person name="Shi H."/>
            <person name="Pan Z."/>
            <person name="Liu X."/>
        </authorList>
    </citation>
    <scope>NUCLEOTIDE SEQUENCE [LARGE SCALE GENOMIC DNA]</scope>
    <source>
        <strain evidence="2 3">DSM 54</strain>
    </source>
</reference>
<keyword evidence="1" id="KW-0812">Transmembrane</keyword>
<protein>
    <submittedName>
        <fullName evidence="2">Uncharacterized protein</fullName>
    </submittedName>
</protein>
<proteinExistence type="predicted"/>
<keyword evidence="3" id="KW-1185">Reference proteome</keyword>
<organism evidence="2 3">
    <name type="scientific">Lysinibacillus macroides</name>
    <dbReference type="NCBI Taxonomy" id="33935"/>
    <lineage>
        <taxon>Bacteria</taxon>
        <taxon>Bacillati</taxon>
        <taxon>Bacillota</taxon>
        <taxon>Bacilli</taxon>
        <taxon>Bacillales</taxon>
        <taxon>Bacillaceae</taxon>
        <taxon>Lysinibacillus</taxon>
    </lineage>
</organism>
<keyword evidence="1" id="KW-0472">Membrane</keyword>
<feature type="transmembrane region" description="Helical" evidence="1">
    <location>
        <begin position="75"/>
        <end position="92"/>
    </location>
</feature>
<comment type="caution">
    <text evidence="2">The sequence shown here is derived from an EMBL/GenBank/DDBJ whole genome shotgun (WGS) entry which is preliminary data.</text>
</comment>
<evidence type="ECO:0000313" key="3">
    <source>
        <dbReference type="Proteomes" id="UP000037977"/>
    </source>
</evidence>
<dbReference type="OrthoDB" id="2357278at2"/>
<dbReference type="EMBL" id="LGCI01000005">
    <property type="protein sequence ID" value="KOY83540.1"/>
    <property type="molecule type" value="Genomic_DNA"/>
</dbReference>
<accession>A0A0M9DMR1</accession>